<accession>A0A8S1RXP3</accession>
<dbReference type="GO" id="GO:0006511">
    <property type="term" value="P:ubiquitin-dependent protein catabolic process"/>
    <property type="evidence" value="ECO:0007669"/>
    <property type="project" value="TreeGrafter"/>
</dbReference>
<dbReference type="InterPro" id="IPR051438">
    <property type="entry name" value="RNF_E3_ubiq-protein_ligase"/>
</dbReference>
<dbReference type="EMBL" id="CAJJDO010000001">
    <property type="protein sequence ID" value="CAD8132170.1"/>
    <property type="molecule type" value="Genomic_DNA"/>
</dbReference>
<proteinExistence type="predicted"/>
<evidence type="ECO:0000256" key="1">
    <source>
        <dbReference type="ARBA" id="ARBA00022723"/>
    </source>
</evidence>
<dbReference type="PANTHER" id="PTHR46016:SF1">
    <property type="entry name" value="RING-TYPE DOMAIN-CONTAINING PROTEIN"/>
    <property type="match status" value="1"/>
</dbReference>
<evidence type="ECO:0000313" key="6">
    <source>
        <dbReference type="EMBL" id="CAD8132170.1"/>
    </source>
</evidence>
<evidence type="ECO:0000313" key="7">
    <source>
        <dbReference type="Proteomes" id="UP000689195"/>
    </source>
</evidence>
<dbReference type="InterPro" id="IPR017907">
    <property type="entry name" value="Znf_RING_CS"/>
</dbReference>
<dbReference type="PROSITE" id="PS50089">
    <property type="entry name" value="ZF_RING_2"/>
    <property type="match status" value="1"/>
</dbReference>
<keyword evidence="2 4" id="KW-0863">Zinc-finger</keyword>
<protein>
    <recommendedName>
        <fullName evidence="5">RING-type domain-containing protein</fullName>
    </recommendedName>
</protein>
<evidence type="ECO:0000256" key="4">
    <source>
        <dbReference type="PROSITE-ProRule" id="PRU00175"/>
    </source>
</evidence>
<organism evidence="6 7">
    <name type="scientific">Paramecium pentaurelia</name>
    <dbReference type="NCBI Taxonomy" id="43138"/>
    <lineage>
        <taxon>Eukaryota</taxon>
        <taxon>Sar</taxon>
        <taxon>Alveolata</taxon>
        <taxon>Ciliophora</taxon>
        <taxon>Intramacronucleata</taxon>
        <taxon>Oligohymenophorea</taxon>
        <taxon>Peniculida</taxon>
        <taxon>Parameciidae</taxon>
        <taxon>Paramecium</taxon>
    </lineage>
</organism>
<sequence length="253" mass="30837">MREDIKILSVDYSEFMCPICSQVFYKPIKTICGHNFCVRCIIQWTKKKKQCPCCRRLYQNATFYQTDEIMAQTVEKLEIACLKCNNWNGQIKELKIHRFDQCTSFQQQNKSIQYQIVEEDPQNPTQAIMEELLSIKSQQNFIKLLEVENEEFWIEAIPIRQKRIKKYQKKKSNKKIKNQEDEDVQLLQEDEIIKLKHSKNYIMKQINKRYYFQNKFLKEMFEKNYKPETKYFFSQLILYRNLFLFHILITKQI</sequence>
<keyword evidence="1" id="KW-0479">Metal-binding</keyword>
<dbReference type="PANTHER" id="PTHR46016">
    <property type="entry name" value="ZINC FINGER, RING/FYVE/PHD-TYPE"/>
    <property type="match status" value="1"/>
</dbReference>
<comment type="caution">
    <text evidence="6">The sequence shown here is derived from an EMBL/GenBank/DDBJ whole genome shotgun (WGS) entry which is preliminary data.</text>
</comment>
<keyword evidence="3" id="KW-0862">Zinc</keyword>
<evidence type="ECO:0000259" key="5">
    <source>
        <dbReference type="PROSITE" id="PS50089"/>
    </source>
</evidence>
<evidence type="ECO:0000256" key="3">
    <source>
        <dbReference type="ARBA" id="ARBA00022833"/>
    </source>
</evidence>
<dbReference type="GO" id="GO:0008270">
    <property type="term" value="F:zinc ion binding"/>
    <property type="evidence" value="ECO:0007669"/>
    <property type="project" value="UniProtKB-KW"/>
</dbReference>
<evidence type="ECO:0000256" key="2">
    <source>
        <dbReference type="ARBA" id="ARBA00022771"/>
    </source>
</evidence>
<feature type="domain" description="RING-type" evidence="5">
    <location>
        <begin position="17"/>
        <end position="55"/>
    </location>
</feature>
<dbReference type="Pfam" id="PF13923">
    <property type="entry name" value="zf-C3HC4_2"/>
    <property type="match status" value="1"/>
</dbReference>
<name>A0A8S1RXP3_9CILI</name>
<dbReference type="InterPro" id="IPR001841">
    <property type="entry name" value="Znf_RING"/>
</dbReference>
<dbReference type="Proteomes" id="UP000689195">
    <property type="component" value="Unassembled WGS sequence"/>
</dbReference>
<reference evidence="6" key="1">
    <citation type="submission" date="2021-01" db="EMBL/GenBank/DDBJ databases">
        <authorList>
            <consortium name="Genoscope - CEA"/>
            <person name="William W."/>
        </authorList>
    </citation>
    <scope>NUCLEOTIDE SEQUENCE</scope>
</reference>
<keyword evidence="7" id="KW-1185">Reference proteome</keyword>
<dbReference type="OrthoDB" id="305238at2759"/>
<dbReference type="PROSITE" id="PS00518">
    <property type="entry name" value="ZF_RING_1"/>
    <property type="match status" value="1"/>
</dbReference>
<dbReference type="SMART" id="SM00184">
    <property type="entry name" value="RING"/>
    <property type="match status" value="1"/>
</dbReference>
<dbReference type="GO" id="GO:0000209">
    <property type="term" value="P:protein polyubiquitination"/>
    <property type="evidence" value="ECO:0007669"/>
    <property type="project" value="TreeGrafter"/>
</dbReference>
<gene>
    <name evidence="6" type="ORF">PPENT_87.1.T0010477</name>
</gene>
<dbReference type="AlphaFoldDB" id="A0A8S1RXP3"/>
<dbReference type="GO" id="GO:0061630">
    <property type="term" value="F:ubiquitin protein ligase activity"/>
    <property type="evidence" value="ECO:0007669"/>
    <property type="project" value="TreeGrafter"/>
</dbReference>